<feature type="compositionally biased region" description="Low complexity" evidence="1">
    <location>
        <begin position="25"/>
        <end position="41"/>
    </location>
</feature>
<gene>
    <name evidence="3" type="ORF">Tco025E_06014</name>
</gene>
<dbReference type="RefSeq" id="XP_029226977.1">
    <property type="nucleotide sequence ID" value="XM_029372903.1"/>
</dbReference>
<keyword evidence="4" id="KW-1185">Reference proteome</keyword>
<organism evidence="3 4">
    <name type="scientific">Trypanosoma conorhini</name>
    <dbReference type="NCBI Taxonomy" id="83891"/>
    <lineage>
        <taxon>Eukaryota</taxon>
        <taxon>Discoba</taxon>
        <taxon>Euglenozoa</taxon>
        <taxon>Kinetoplastea</taxon>
        <taxon>Metakinetoplastina</taxon>
        <taxon>Trypanosomatida</taxon>
        <taxon>Trypanosomatidae</taxon>
        <taxon>Trypanosoma</taxon>
    </lineage>
</organism>
<proteinExistence type="predicted"/>
<name>A0A422P8A0_9TRYP</name>
<comment type="caution">
    <text evidence="3">The sequence shown here is derived from an EMBL/GenBank/DDBJ whole genome shotgun (WGS) entry which is preliminary data.</text>
</comment>
<dbReference type="Proteomes" id="UP000284403">
    <property type="component" value="Unassembled WGS sequence"/>
</dbReference>
<feature type="domain" description="Flagellar attachment zone protein 1 conserved" evidence="2">
    <location>
        <begin position="73"/>
        <end position="161"/>
    </location>
</feature>
<dbReference type="EMBL" id="MKKU01000385">
    <property type="protein sequence ID" value="RNF13931.1"/>
    <property type="molecule type" value="Genomic_DNA"/>
</dbReference>
<feature type="compositionally biased region" description="Basic and acidic residues" evidence="1">
    <location>
        <begin position="1"/>
        <end position="14"/>
    </location>
</feature>
<dbReference type="GeneID" id="40319625"/>
<protein>
    <submittedName>
        <fullName evidence="3">Putative mitotubule-associated protein Gb4</fullName>
    </submittedName>
</protein>
<evidence type="ECO:0000256" key="1">
    <source>
        <dbReference type="SAM" id="MobiDB-lite"/>
    </source>
</evidence>
<feature type="region of interest" description="Disordered" evidence="1">
    <location>
        <begin position="1"/>
        <end position="41"/>
    </location>
</feature>
<dbReference type="AlphaFoldDB" id="A0A422P8A0"/>
<evidence type="ECO:0000313" key="4">
    <source>
        <dbReference type="Proteomes" id="UP000284403"/>
    </source>
</evidence>
<accession>A0A422P8A0</accession>
<sequence>MPGEVRERVRETRESGVAARRLRAEGAPPNGPRAARPGPTGTEVVALKDAREDGEVVMVQRSSSVTSAMGRRTSHALHFRGHKWSSVLKKHRAALEAAVVADIVEATGLDARRIENITLAFTDVLVVTFTVRPQDHPDAIADVHVALQTCNFPRTTALYRNYRSLQK</sequence>
<evidence type="ECO:0000259" key="2">
    <source>
        <dbReference type="Pfam" id="PF23398"/>
    </source>
</evidence>
<dbReference type="Pfam" id="PF23398">
    <property type="entry name" value="FAZ1_cons"/>
    <property type="match status" value="1"/>
</dbReference>
<dbReference type="OrthoDB" id="246097at2759"/>
<reference evidence="3 4" key="1">
    <citation type="journal article" date="2018" name="BMC Genomics">
        <title>Genomic comparison of Trypanosoma conorhini and Trypanosoma rangeli to Trypanosoma cruzi strains of high and low virulence.</title>
        <authorList>
            <person name="Bradwell K.R."/>
            <person name="Koparde V.N."/>
            <person name="Matveyev A.V."/>
            <person name="Serrano M.G."/>
            <person name="Alves J.M."/>
            <person name="Parikh H."/>
            <person name="Huang B."/>
            <person name="Lee V."/>
            <person name="Espinosa-Alvarez O."/>
            <person name="Ortiz P.A."/>
            <person name="Costa-Martins A.G."/>
            <person name="Teixeira M.M."/>
            <person name="Buck G.A."/>
        </authorList>
    </citation>
    <scope>NUCLEOTIDE SEQUENCE [LARGE SCALE GENOMIC DNA]</scope>
    <source>
        <strain evidence="3 4">025E</strain>
    </source>
</reference>
<dbReference type="InterPro" id="IPR056614">
    <property type="entry name" value="FAZ1_cons"/>
</dbReference>
<evidence type="ECO:0000313" key="3">
    <source>
        <dbReference type="EMBL" id="RNF13931.1"/>
    </source>
</evidence>